<dbReference type="KEGG" id="erc:Ecym_3494"/>
<dbReference type="GO" id="GO:0000145">
    <property type="term" value="C:exocyst"/>
    <property type="evidence" value="ECO:0007669"/>
    <property type="project" value="EnsemblFungi"/>
</dbReference>
<comment type="similarity">
    <text evidence="1">Belongs to the SEC6 family.</text>
</comment>
<dbReference type="GO" id="GO:0051601">
    <property type="term" value="P:exocyst localization"/>
    <property type="evidence" value="ECO:0007669"/>
    <property type="project" value="EnsemblFungi"/>
</dbReference>
<dbReference type="AlphaFoldDB" id="G8JS56"/>
<evidence type="ECO:0000256" key="2">
    <source>
        <dbReference type="ARBA" id="ARBA00022448"/>
    </source>
</evidence>
<proteinExistence type="inferred from homology"/>
<keyword evidence="5" id="KW-1185">Reference proteome</keyword>
<dbReference type="GeneID" id="11472296"/>
<dbReference type="eggNOG" id="KOG2286">
    <property type="taxonomic scope" value="Eukaryota"/>
</dbReference>
<dbReference type="GO" id="GO:0000149">
    <property type="term" value="F:SNARE binding"/>
    <property type="evidence" value="ECO:0007669"/>
    <property type="project" value="EnsemblFungi"/>
</dbReference>
<dbReference type="GO" id="GO:0005935">
    <property type="term" value="C:cellular bud neck"/>
    <property type="evidence" value="ECO:0007669"/>
    <property type="project" value="EnsemblFungi"/>
</dbReference>
<dbReference type="InParanoid" id="G8JS56"/>
<dbReference type="GO" id="GO:0006887">
    <property type="term" value="P:exocytosis"/>
    <property type="evidence" value="ECO:0007669"/>
    <property type="project" value="UniProtKB-KW"/>
</dbReference>
<dbReference type="InterPro" id="IPR010326">
    <property type="entry name" value="EXOC3/Sec6"/>
</dbReference>
<evidence type="ECO:0000256" key="3">
    <source>
        <dbReference type="ARBA" id="ARBA00022483"/>
    </source>
</evidence>
<protein>
    <submittedName>
        <fullName evidence="4">Uncharacterized protein</fullName>
    </submittedName>
</protein>
<dbReference type="EMBL" id="CP002499">
    <property type="protein sequence ID" value="AET38975.1"/>
    <property type="molecule type" value="Genomic_DNA"/>
</dbReference>
<dbReference type="Gene3D" id="1.10.357.70">
    <property type="entry name" value="Exocyst complex component Sec6, C-terminal domain"/>
    <property type="match status" value="1"/>
</dbReference>
<dbReference type="Gene3D" id="1.10.357.50">
    <property type="match status" value="1"/>
</dbReference>
<evidence type="ECO:0000256" key="1">
    <source>
        <dbReference type="ARBA" id="ARBA00009447"/>
    </source>
</evidence>
<dbReference type="RefSeq" id="XP_003645792.1">
    <property type="nucleotide sequence ID" value="XM_003645744.1"/>
</dbReference>
<dbReference type="Proteomes" id="UP000006790">
    <property type="component" value="Chromosome 3"/>
</dbReference>
<evidence type="ECO:0000313" key="4">
    <source>
        <dbReference type="EMBL" id="AET38975.1"/>
    </source>
</evidence>
<dbReference type="HOGENOM" id="CLU_011776_2_0_1"/>
<dbReference type="PANTHER" id="PTHR21292">
    <property type="entry name" value="EXOCYST COMPLEX COMPONENT SEC6-RELATED"/>
    <property type="match status" value="1"/>
</dbReference>
<dbReference type="STRING" id="931890.G8JS56"/>
<gene>
    <name evidence="4" type="ordered locus">Ecym_3494</name>
</gene>
<dbReference type="OMA" id="MNIGPKT"/>
<dbReference type="GO" id="GO:0035544">
    <property type="term" value="P:negative regulation of SNARE complex assembly"/>
    <property type="evidence" value="ECO:0007669"/>
    <property type="project" value="EnsemblFungi"/>
</dbReference>
<dbReference type="OrthoDB" id="190098at2759"/>
<sequence>MDAKVLQKVSELIKDESSLRDISKIKEQLIKDKSTIEYQLNKLSKSRYDEVQNCLEMISSATNYVNSLRDNLRNIDKLSQENKSSIEKYEVINEVTRIHELIERTTDIYDRIVKFNDFCNKIESCIDEEISLDALESGCPQLLYIHFMVNMARDFQEQMTVMANVSTEDVQRTIKKVFSRLPDLVKKFDKLLETIIYDMLEAVRTENRSLLLKLFKIVDFEIREDAKILETQQIIKTKELEQESTKLKKLPSKLARLEDNTEAKAVDYPTDHALFEEIMNGTIQTRTNTRGYGEFFFKTLEKSIVELFIDVRKEYSGERQFEVLDNLDWIFNELILAKDHLSKLCPKDWDIFQKYYNAFYKALNGLITELINSEPESLIILHILDFDKSFIKTLRKDFGFSKEEAVSIIGEKQKEQLLQDYLQLIVNKMREWLNNLEKTEMTVFLERTTPPNMDSESLLFLDGTKTCFQMFTQQVEVAAGSGQARILVGVVERFCELLFQRQNNWMRAISSEVVKCIQYNHKYEENPKNISKEHECAGGLVEYLVAVANDQMKAADYAVAISQKYGSMVSKVHERTITNRIEETLDGFAEVAKCSNTGLVALIFDDLRKPYTEVFSKNWYTGNQAQQIADTIYEYLSDIRTQMNPFVYSTLVEAVIEETILRFIGALKFEHTFKNKQNKFLDCMKRDFEIFYRLFIQFIPNEEKHIIDEKFKLMEFFMDFSCSSIELIPETWSHCLQIYWDTPLELLQSILKCRKDVDNSTAKILLAEATAISSDTTRTAALKNQDVQPTFISRFK</sequence>
<accession>G8JS56</accession>
<dbReference type="GO" id="GO:0006893">
    <property type="term" value="P:Golgi to plasma membrane transport"/>
    <property type="evidence" value="ECO:0007669"/>
    <property type="project" value="EnsemblFungi"/>
</dbReference>
<dbReference type="FunFam" id="1.10.357.50:FF:000006">
    <property type="entry name" value="Exocyst complex component sec6"/>
    <property type="match status" value="1"/>
</dbReference>
<dbReference type="FunCoup" id="G8JS56">
    <property type="interactions" value="261"/>
</dbReference>
<keyword evidence="3" id="KW-0268">Exocytosis</keyword>
<dbReference type="GO" id="GO:0005934">
    <property type="term" value="C:cellular bud tip"/>
    <property type="evidence" value="ECO:0007669"/>
    <property type="project" value="EnsemblFungi"/>
</dbReference>
<dbReference type="InterPro" id="IPR042532">
    <property type="entry name" value="EXOC3/Sec6_C"/>
</dbReference>
<name>G8JS56_ERECY</name>
<dbReference type="Pfam" id="PF06046">
    <property type="entry name" value="Sec6"/>
    <property type="match status" value="1"/>
</dbReference>
<evidence type="ECO:0000313" key="5">
    <source>
        <dbReference type="Proteomes" id="UP000006790"/>
    </source>
</evidence>
<reference evidence="5" key="1">
    <citation type="journal article" date="2012" name="G3 (Bethesda)">
        <title>Pichia sorbitophila, an interspecies yeast hybrid reveals early steps of genome resolution following polyploidization.</title>
        <authorList>
            <person name="Leh Louis V."/>
            <person name="Despons L."/>
            <person name="Friedrich A."/>
            <person name="Martin T."/>
            <person name="Durrens P."/>
            <person name="Casaregola S."/>
            <person name="Neuveglise C."/>
            <person name="Fairhead C."/>
            <person name="Marck C."/>
            <person name="Cruz J.A."/>
            <person name="Straub M.L."/>
            <person name="Kugler V."/>
            <person name="Sacerdot C."/>
            <person name="Uzunov Z."/>
            <person name="Thierry A."/>
            <person name="Weiss S."/>
            <person name="Bleykasten C."/>
            <person name="De Montigny J."/>
            <person name="Jacques N."/>
            <person name="Jung P."/>
            <person name="Lemaire M."/>
            <person name="Mallet S."/>
            <person name="Morel G."/>
            <person name="Richard G.F."/>
            <person name="Sarkar A."/>
            <person name="Savel G."/>
            <person name="Schacherer J."/>
            <person name="Seret M.L."/>
            <person name="Talla E."/>
            <person name="Samson G."/>
            <person name="Jubin C."/>
            <person name="Poulain J."/>
            <person name="Vacherie B."/>
            <person name="Barbe V."/>
            <person name="Pelletier E."/>
            <person name="Sherman D.J."/>
            <person name="Westhof E."/>
            <person name="Weissenbach J."/>
            <person name="Baret P.V."/>
            <person name="Wincker P."/>
            <person name="Gaillardin C."/>
            <person name="Dujon B."/>
            <person name="Souciet J.L."/>
        </authorList>
    </citation>
    <scope>NUCLEOTIDE SEQUENCE [LARGE SCALE GENOMIC DNA]</scope>
    <source>
        <strain evidence="5">CBS 270.75 / DBVPG 7215 / KCTC 17166 / NRRL Y-17582</strain>
    </source>
</reference>
<dbReference type="PANTHER" id="PTHR21292:SF1">
    <property type="entry name" value="EXOCYST COMPLEX COMPONENT 3"/>
    <property type="match status" value="1"/>
</dbReference>
<keyword evidence="2" id="KW-0813">Transport</keyword>
<organism evidence="4 5">
    <name type="scientific">Eremothecium cymbalariae (strain CBS 270.75 / DBVPG 7215 / KCTC 17166 / NRRL Y-17582)</name>
    <name type="common">Yeast</name>
    <dbReference type="NCBI Taxonomy" id="931890"/>
    <lineage>
        <taxon>Eukaryota</taxon>
        <taxon>Fungi</taxon>
        <taxon>Dikarya</taxon>
        <taxon>Ascomycota</taxon>
        <taxon>Saccharomycotina</taxon>
        <taxon>Saccharomycetes</taxon>
        <taxon>Saccharomycetales</taxon>
        <taxon>Saccharomycetaceae</taxon>
        <taxon>Eremothecium</taxon>
    </lineage>
</organism>